<reference evidence="1 2" key="1">
    <citation type="journal article" date="2017" name="Nat. Commun.">
        <title>Genome assembly with in vitro proximity ligation data and whole-genome triplication in lettuce.</title>
        <authorList>
            <person name="Reyes-Chin-Wo S."/>
            <person name="Wang Z."/>
            <person name="Yang X."/>
            <person name="Kozik A."/>
            <person name="Arikit S."/>
            <person name="Song C."/>
            <person name="Xia L."/>
            <person name="Froenicke L."/>
            <person name="Lavelle D.O."/>
            <person name="Truco M.J."/>
            <person name="Xia R."/>
            <person name="Zhu S."/>
            <person name="Xu C."/>
            <person name="Xu H."/>
            <person name="Xu X."/>
            <person name="Cox K."/>
            <person name="Korf I."/>
            <person name="Meyers B.C."/>
            <person name="Michelmore R.W."/>
        </authorList>
    </citation>
    <scope>NUCLEOTIDE SEQUENCE [LARGE SCALE GENOMIC DNA]</scope>
    <source>
        <strain evidence="2">cv. Salinas</strain>
        <tissue evidence="1">Seedlings</tissue>
    </source>
</reference>
<accession>A0A9R1VW36</accession>
<organism evidence="1 2">
    <name type="scientific">Lactuca sativa</name>
    <name type="common">Garden lettuce</name>
    <dbReference type="NCBI Taxonomy" id="4236"/>
    <lineage>
        <taxon>Eukaryota</taxon>
        <taxon>Viridiplantae</taxon>
        <taxon>Streptophyta</taxon>
        <taxon>Embryophyta</taxon>
        <taxon>Tracheophyta</taxon>
        <taxon>Spermatophyta</taxon>
        <taxon>Magnoliopsida</taxon>
        <taxon>eudicotyledons</taxon>
        <taxon>Gunneridae</taxon>
        <taxon>Pentapetalae</taxon>
        <taxon>asterids</taxon>
        <taxon>campanulids</taxon>
        <taxon>Asterales</taxon>
        <taxon>Asteraceae</taxon>
        <taxon>Cichorioideae</taxon>
        <taxon>Cichorieae</taxon>
        <taxon>Lactucinae</taxon>
        <taxon>Lactuca</taxon>
    </lineage>
</organism>
<evidence type="ECO:0000313" key="2">
    <source>
        <dbReference type="Proteomes" id="UP000235145"/>
    </source>
</evidence>
<dbReference type="Proteomes" id="UP000235145">
    <property type="component" value="Unassembled WGS sequence"/>
</dbReference>
<sequence length="86" mass="10080">MADRSYGSSSSSSSTLNYENVLCRCGEEPKIWTSTTRKNPRRHCIRCPNSLDLGLHWYKSKMNELHRENMILSKKNMELEKENMNL</sequence>
<keyword evidence="2" id="KW-1185">Reference proteome</keyword>
<gene>
    <name evidence="1" type="ORF">LSAT_V11C300124870</name>
</gene>
<evidence type="ECO:0000313" key="1">
    <source>
        <dbReference type="EMBL" id="KAJ0215002.1"/>
    </source>
</evidence>
<protein>
    <submittedName>
        <fullName evidence="1">Uncharacterized protein</fullName>
    </submittedName>
</protein>
<dbReference type="AlphaFoldDB" id="A0A9R1VW36"/>
<comment type="caution">
    <text evidence="1">The sequence shown here is derived from an EMBL/GenBank/DDBJ whole genome shotgun (WGS) entry which is preliminary data.</text>
</comment>
<proteinExistence type="predicted"/>
<name>A0A9R1VW36_LACSA</name>
<dbReference type="EMBL" id="NBSK02000003">
    <property type="protein sequence ID" value="KAJ0215002.1"/>
    <property type="molecule type" value="Genomic_DNA"/>
</dbReference>